<evidence type="ECO:0000313" key="3">
    <source>
        <dbReference type="Proteomes" id="UP000318833"/>
    </source>
</evidence>
<gene>
    <name evidence="2" type="ORF">FOF46_11040</name>
</gene>
<sequence>MWSDRNLVWTDFEIVSDMQDGFDASVYSEIYCPNRITSTDSKVYAYMDPNQSERLLDTLYDQQLLKHEQYHFNITEYYARLMRKEIVKKGRKKISKSELNHIYEKYEIKRDSMQEVYDSISEHNTNQQQQRYWELKIDGLLRQTAYYQNPDILSYQNYIKKDTEYFKHIYHTLEHKTLTAYPVSDINRKYGKCYQVIRKDNEVIIKFYSNGKLINGGYFETAITKITRPTDNSLEMHYYNADHSYNTKLKRTISKVHWNINKDMTISYFDSNNTPVIYKAVHKILWKRNPKNNNLYATYYDIDGKHITNRDGAHHERRAFDTQGRTVKIEAFDDKNNPINDKDYISVYDYVLDEYHKIKRVRLYNKEGNFATHLDEYNIHYIYDERGNLEKSVNLDQNGDLIENKNSICTYEYTNDLNDNTTSVKRYNANELPTTGYDDYFHEVIDYDTKNRILFKAKYHPNYVLVFDDVKNGALKYEYDNDSIYYTYNTDAFNNIFNNGHGVAVTKRHTNKGGHTIKEVFMDSQKCFATSEEGIETLSYSYDNRGNLIKKAGLDSIGNLKPFSKDIAIVRWEYDNQNNRTKTTYYNVNDQLANGEQNVAYKLFNFNKDNMLVERLNYDKHMKPALYDDVFRTRFYYDKKGKDTLVLGFNIRNQPINGVSKTVSKYSEYGKEIRRIYYNSKNRRTNNYNGVSAIEYLYDDLHRYIGYRNYNQYDRPTNDWQGVFSEQRVLNQAGYITKFSYFNKYQKPVIGPDGYHSIKYIFDDSHFITKESMYGTDNALKSNSYGVAIYEYTRAISGLIHSIKYYDENKEPIEASDGAAELHYKPDMNGLYYLDKKYNAEGEEIIEKENEDEISSEEETQTEKKDQ</sequence>
<keyword evidence="3" id="KW-1185">Reference proteome</keyword>
<name>A0A554VL39_9FLAO</name>
<comment type="caution">
    <text evidence="2">The sequence shown here is derived from an EMBL/GenBank/DDBJ whole genome shotgun (WGS) entry which is preliminary data.</text>
</comment>
<evidence type="ECO:0000256" key="1">
    <source>
        <dbReference type="SAM" id="MobiDB-lite"/>
    </source>
</evidence>
<evidence type="ECO:0000313" key="2">
    <source>
        <dbReference type="EMBL" id="TSE08831.1"/>
    </source>
</evidence>
<organism evidence="2 3">
    <name type="scientific">Aquimarina algiphila</name>
    <dbReference type="NCBI Taxonomy" id="2047982"/>
    <lineage>
        <taxon>Bacteria</taxon>
        <taxon>Pseudomonadati</taxon>
        <taxon>Bacteroidota</taxon>
        <taxon>Flavobacteriia</taxon>
        <taxon>Flavobacteriales</taxon>
        <taxon>Flavobacteriaceae</taxon>
        <taxon>Aquimarina</taxon>
    </lineage>
</organism>
<feature type="compositionally biased region" description="Acidic residues" evidence="1">
    <location>
        <begin position="849"/>
        <end position="860"/>
    </location>
</feature>
<accession>A0A554VL39</accession>
<proteinExistence type="predicted"/>
<dbReference type="EMBL" id="VLNR01000019">
    <property type="protein sequence ID" value="TSE08831.1"/>
    <property type="molecule type" value="Genomic_DNA"/>
</dbReference>
<reference evidence="2 3" key="1">
    <citation type="submission" date="2019-07" db="EMBL/GenBank/DDBJ databases">
        <title>The draft genome sequence of Aquimarina algiphila M91.</title>
        <authorList>
            <person name="Meng X."/>
        </authorList>
    </citation>
    <scope>NUCLEOTIDE SEQUENCE [LARGE SCALE GENOMIC DNA]</scope>
    <source>
        <strain evidence="2 3">M91</strain>
    </source>
</reference>
<dbReference type="RefSeq" id="WP_208746770.1">
    <property type="nucleotide sequence ID" value="NZ_VLNR01000019.1"/>
</dbReference>
<dbReference type="Proteomes" id="UP000318833">
    <property type="component" value="Unassembled WGS sequence"/>
</dbReference>
<feature type="region of interest" description="Disordered" evidence="1">
    <location>
        <begin position="846"/>
        <end position="867"/>
    </location>
</feature>
<evidence type="ECO:0008006" key="4">
    <source>
        <dbReference type="Google" id="ProtNLM"/>
    </source>
</evidence>
<dbReference type="AlphaFoldDB" id="A0A554VL39"/>
<protein>
    <recommendedName>
        <fullName evidence="4">RHS repeat protein</fullName>
    </recommendedName>
</protein>